<protein>
    <submittedName>
        <fullName evidence="10">Polysialic acid capsule expression protein</fullName>
    </submittedName>
</protein>
<dbReference type="InterPro" id="IPR000644">
    <property type="entry name" value="CBS_dom"/>
</dbReference>
<feature type="site" description="Catalytically relevant" evidence="6">
    <location>
        <position position="108"/>
    </location>
</feature>
<gene>
    <name evidence="10" type="ORF">G293_00765</name>
</gene>
<feature type="binding site" evidence="5">
    <location>
        <position position="79"/>
    </location>
    <ligand>
        <name>Zn(2+)</name>
        <dbReference type="ChEBI" id="CHEBI:29105"/>
    </ligand>
</feature>
<evidence type="ECO:0000313" key="11">
    <source>
        <dbReference type="Proteomes" id="UP000035503"/>
    </source>
</evidence>
<dbReference type="CDD" id="cd04604">
    <property type="entry name" value="CBS_pair_SIS_assoc"/>
    <property type="match status" value="1"/>
</dbReference>
<dbReference type="InterPro" id="IPR001347">
    <property type="entry name" value="SIS_dom"/>
</dbReference>
<keyword evidence="11" id="KW-1185">Reference proteome</keyword>
<dbReference type="FunFam" id="3.40.50.10490:FF:000011">
    <property type="entry name" value="Arabinose 5-phosphate isomerase"/>
    <property type="match status" value="1"/>
</dbReference>
<evidence type="ECO:0000259" key="9">
    <source>
        <dbReference type="PROSITE" id="PS51464"/>
    </source>
</evidence>
<reference evidence="10 11" key="1">
    <citation type="journal article" date="2015" name="Genome Announc.">
        <title>Complete Genome Sequence of 'Candidatus Liberibacter africanus,' a Bacterium Associated with Citrus Huanglongbing.</title>
        <authorList>
            <person name="Lin H."/>
            <person name="Pietersen G."/>
            <person name="Han C."/>
            <person name="Read D.A."/>
            <person name="Lou B."/>
            <person name="Gupta G."/>
            <person name="Civerolo E.L."/>
        </authorList>
    </citation>
    <scope>NUCLEOTIDE SEQUENCE [LARGE SCALE GENOMIC DNA]</scope>
    <source>
        <strain evidence="10 11">PTSAPSY</strain>
    </source>
</reference>
<feature type="domain" description="CBS" evidence="8">
    <location>
        <begin position="206"/>
        <end position="265"/>
    </location>
</feature>
<dbReference type="Gene3D" id="3.40.50.10490">
    <property type="entry name" value="Glucose-6-phosphate isomerase like protein, domain 1"/>
    <property type="match status" value="1"/>
</dbReference>
<feature type="domain" description="CBS" evidence="8">
    <location>
        <begin position="271"/>
        <end position="323"/>
    </location>
</feature>
<dbReference type="GO" id="GO:0005975">
    <property type="term" value="P:carbohydrate metabolic process"/>
    <property type="evidence" value="ECO:0007669"/>
    <property type="project" value="InterPro"/>
</dbReference>
<proteinExistence type="inferred from homology"/>
<dbReference type="PROSITE" id="PS51464">
    <property type="entry name" value="SIS"/>
    <property type="match status" value="1"/>
</dbReference>
<dbReference type="GO" id="GO:0046872">
    <property type="term" value="F:metal ion binding"/>
    <property type="evidence" value="ECO:0007669"/>
    <property type="project" value="UniProtKB-KW"/>
</dbReference>
<dbReference type="OrthoDB" id="9762536at2"/>
<dbReference type="PANTHER" id="PTHR42745">
    <property type="match status" value="1"/>
</dbReference>
<dbReference type="KEGG" id="lau:G293_00765"/>
<feature type="site" description="Catalytically relevant" evidence="6">
    <location>
        <position position="190"/>
    </location>
</feature>
<organism evidence="10 11">
    <name type="scientific">Candidatus Liberibacter africanus PTSAPSY</name>
    <dbReference type="NCBI Taxonomy" id="1277257"/>
    <lineage>
        <taxon>Bacteria</taxon>
        <taxon>Pseudomonadati</taxon>
        <taxon>Pseudomonadota</taxon>
        <taxon>Alphaproteobacteria</taxon>
        <taxon>Hyphomicrobiales</taxon>
        <taxon>Rhizobiaceae</taxon>
        <taxon>Liberibacter</taxon>
    </lineage>
</organism>
<dbReference type="InterPro" id="IPR046342">
    <property type="entry name" value="CBS_dom_sf"/>
</dbReference>
<dbReference type="Pfam" id="PF00571">
    <property type="entry name" value="CBS"/>
    <property type="match status" value="2"/>
</dbReference>
<dbReference type="Pfam" id="PF01380">
    <property type="entry name" value="SIS"/>
    <property type="match status" value="1"/>
</dbReference>
<evidence type="ECO:0000313" key="10">
    <source>
        <dbReference type="EMBL" id="AKK19797.1"/>
    </source>
</evidence>
<evidence type="ECO:0000256" key="6">
    <source>
        <dbReference type="PIRSR" id="PIRSR004692-3"/>
    </source>
</evidence>
<feature type="site" description="Catalytically relevant" evidence="6">
    <location>
        <position position="149"/>
    </location>
</feature>
<keyword evidence="5" id="KW-0479">Metal-binding</keyword>
<dbReference type="SUPFAM" id="SSF53697">
    <property type="entry name" value="SIS domain"/>
    <property type="match status" value="1"/>
</dbReference>
<evidence type="ECO:0000256" key="7">
    <source>
        <dbReference type="PROSITE-ProRule" id="PRU00703"/>
    </source>
</evidence>
<dbReference type="CDD" id="cd05014">
    <property type="entry name" value="SIS_Kpsf"/>
    <property type="match status" value="1"/>
</dbReference>
<dbReference type="SMART" id="SM00116">
    <property type="entry name" value="CBS"/>
    <property type="match status" value="2"/>
</dbReference>
<name>A0A0G3I7V0_LIBAF</name>
<dbReference type="GO" id="GO:1901135">
    <property type="term" value="P:carbohydrate derivative metabolic process"/>
    <property type="evidence" value="ECO:0007669"/>
    <property type="project" value="InterPro"/>
</dbReference>
<evidence type="ECO:0000256" key="3">
    <source>
        <dbReference type="ARBA" id="ARBA00023122"/>
    </source>
</evidence>
<dbReference type="PANTHER" id="PTHR42745:SF1">
    <property type="entry name" value="ARABINOSE 5-PHOSPHATE ISOMERASE KDSD"/>
    <property type="match status" value="1"/>
</dbReference>
<dbReference type="AlphaFoldDB" id="A0A0G3I7V0"/>
<dbReference type="GO" id="GO:0019146">
    <property type="term" value="F:arabinose-5-phosphate isomerase activity"/>
    <property type="evidence" value="ECO:0007669"/>
    <property type="project" value="UniProtKB-ARBA"/>
</dbReference>
<dbReference type="RefSeq" id="WP_047263878.1">
    <property type="nucleotide sequence ID" value="NZ_CP004021.1"/>
</dbReference>
<sequence length="323" mass="34901">MNNLAIQSALQSIIAEKKGLCSLETSLQGTLSSHFISAVERIKNIKGRIVVTGIGKSGHIGSKIASTLSSTGTPSFFVHAAEANHGDLGMITPDDLIIALSWSGESNEIKAILCHARRFSIPLIAITSEQKSVLACHADIVLQLPKELEACPHGLAPTTSTIMQLAIGDALAMALMESRNFTENDFHALHPGGKLGSLFVCASEVMHYGIRLPLVKMGSSLIDAIPIMSEKRFGCVAVVDEGQRLKGIVTEGDIFRNFQRDLNALTVEDIMTKDPKVILEDTLLTVAMQLLQQHNISVLMVVDDNKKTVGIVHFLDLLRFGIV</sequence>
<dbReference type="InterPro" id="IPR035474">
    <property type="entry name" value="SIS_Kpsf"/>
</dbReference>
<evidence type="ECO:0000256" key="5">
    <source>
        <dbReference type="PIRSR" id="PIRSR004692-2"/>
    </source>
</evidence>
<dbReference type="EMBL" id="CP004021">
    <property type="protein sequence ID" value="AKK19797.1"/>
    <property type="molecule type" value="Genomic_DNA"/>
</dbReference>
<dbReference type="InterPro" id="IPR046348">
    <property type="entry name" value="SIS_dom_sf"/>
</dbReference>
<comment type="similarity">
    <text evidence="1 4">Belongs to the SIS family. GutQ/KpsF subfamily.</text>
</comment>
<dbReference type="InterPro" id="IPR004800">
    <property type="entry name" value="KdsD/KpsF-type"/>
</dbReference>
<evidence type="ECO:0000256" key="1">
    <source>
        <dbReference type="ARBA" id="ARBA00008165"/>
    </source>
</evidence>
<dbReference type="GO" id="GO:0097367">
    <property type="term" value="F:carbohydrate derivative binding"/>
    <property type="evidence" value="ECO:0007669"/>
    <property type="project" value="InterPro"/>
</dbReference>
<keyword evidence="5" id="KW-0862">Zinc</keyword>
<dbReference type="PIRSF" id="PIRSF004692">
    <property type="entry name" value="KdsD_KpsF"/>
    <property type="match status" value="1"/>
</dbReference>
<feature type="site" description="Catalytically relevant" evidence="6">
    <location>
        <position position="56"/>
    </location>
</feature>
<keyword evidence="3 7" id="KW-0129">CBS domain</keyword>
<feature type="domain" description="SIS" evidence="9">
    <location>
        <begin position="38"/>
        <end position="181"/>
    </location>
</feature>
<evidence type="ECO:0000259" key="8">
    <source>
        <dbReference type="PROSITE" id="PS51371"/>
    </source>
</evidence>
<dbReference type="STRING" id="1277257.G293_00765"/>
<dbReference type="Proteomes" id="UP000035503">
    <property type="component" value="Chromosome"/>
</dbReference>
<evidence type="ECO:0000256" key="4">
    <source>
        <dbReference type="PIRNR" id="PIRNR004692"/>
    </source>
</evidence>
<dbReference type="InterPro" id="IPR050986">
    <property type="entry name" value="GutQ/KpsF_isomerases"/>
</dbReference>
<keyword evidence="2" id="KW-0677">Repeat</keyword>
<evidence type="ECO:0000256" key="2">
    <source>
        <dbReference type="ARBA" id="ARBA00022737"/>
    </source>
</evidence>
<dbReference type="Gene3D" id="3.10.580.10">
    <property type="entry name" value="CBS-domain"/>
    <property type="match status" value="1"/>
</dbReference>
<dbReference type="PROSITE" id="PS51371">
    <property type="entry name" value="CBS"/>
    <property type="match status" value="2"/>
</dbReference>
<accession>A0A0G3I7V0</accession>
<dbReference type="NCBIfam" id="TIGR00393">
    <property type="entry name" value="kpsF"/>
    <property type="match status" value="1"/>
</dbReference>
<dbReference type="PATRIC" id="fig|1277257.4.peg.172"/>